<protein>
    <submittedName>
        <fullName evidence="1">FMN-binding protein</fullName>
    </submittedName>
</protein>
<evidence type="ECO:0000313" key="1">
    <source>
        <dbReference type="EMBL" id="QOY53047.1"/>
    </source>
</evidence>
<dbReference type="AlphaFoldDB" id="A0A7S7LXA2"/>
<dbReference type="InterPro" id="IPR010209">
    <property type="entry name" value="Ion_transpt_RnfG/RsxG"/>
</dbReference>
<dbReference type="GO" id="GO:0022900">
    <property type="term" value="P:electron transport chain"/>
    <property type="evidence" value="ECO:0007669"/>
    <property type="project" value="InterPro"/>
</dbReference>
<organism evidence="1 2">
    <name type="scientific">Candidatus Sulfurimonas baltica</name>
    <dbReference type="NCBI Taxonomy" id="2740404"/>
    <lineage>
        <taxon>Bacteria</taxon>
        <taxon>Pseudomonadati</taxon>
        <taxon>Campylobacterota</taxon>
        <taxon>Epsilonproteobacteria</taxon>
        <taxon>Campylobacterales</taxon>
        <taxon>Sulfurimonadaceae</taxon>
        <taxon>Sulfurimonas</taxon>
    </lineage>
</organism>
<gene>
    <name evidence="1" type="ORF">HUE88_05040</name>
</gene>
<dbReference type="PANTHER" id="PTHR36118">
    <property type="entry name" value="ION-TRANSLOCATING OXIDOREDUCTASE COMPLEX SUBUNIT G"/>
    <property type="match status" value="1"/>
</dbReference>
<dbReference type="EMBL" id="CP054492">
    <property type="protein sequence ID" value="QOY53047.1"/>
    <property type="molecule type" value="Genomic_DNA"/>
</dbReference>
<dbReference type="GO" id="GO:0005886">
    <property type="term" value="C:plasma membrane"/>
    <property type="evidence" value="ECO:0007669"/>
    <property type="project" value="InterPro"/>
</dbReference>
<dbReference type="GO" id="GO:0009055">
    <property type="term" value="F:electron transfer activity"/>
    <property type="evidence" value="ECO:0007669"/>
    <property type="project" value="InterPro"/>
</dbReference>
<accession>A0A7S7LXA2</accession>
<name>A0A7S7LXA2_9BACT</name>
<evidence type="ECO:0000313" key="2">
    <source>
        <dbReference type="Proteomes" id="UP000593994"/>
    </source>
</evidence>
<reference evidence="1 2" key="1">
    <citation type="submission" date="2020-05" db="EMBL/GenBank/DDBJ databases">
        <title>Sulfurimonas marisnigri, sp. nov., and Sulfurimonas baltica, sp. nov., manganese oxide reducing chemolithoautotrophs of the class Epsilonproteobacteria isolated from the pelagic redoxclines of the Black and Baltic Seas and emended description of the genus Sulfurimonas.</title>
        <authorList>
            <person name="Henkel J.V."/>
            <person name="Laudan C."/>
            <person name="Werner J."/>
            <person name="Neu T."/>
            <person name="Plewe S."/>
            <person name="Sproer C."/>
            <person name="Bunk B."/>
            <person name="Schulz-Vogt H.N."/>
        </authorList>
    </citation>
    <scope>NUCLEOTIDE SEQUENCE [LARGE SCALE GENOMIC DNA]</scope>
    <source>
        <strain evidence="1 2">GD2</strain>
    </source>
</reference>
<dbReference type="KEGG" id="sbal:HUE88_05040"/>
<proteinExistence type="predicted"/>
<sequence length="175" mass="19721">MKQIFILLLILLTTNLSAKMLISPYDAMIAAYGETSEISKKNIVLKNTQAKKISQDAKVKLYSKIIRVFTAKKDNELLGHGILISRTMRTKTVVVLYIITKDSVLKSSEIIAFNEPMEYLPSKTWLKQFENLSTDKRLRVSKDIPTITGATLTARGLVDGSRVAFAFYEEMLKGK</sequence>
<dbReference type="Proteomes" id="UP000593994">
    <property type="component" value="Chromosome"/>
</dbReference>
<dbReference type="PANTHER" id="PTHR36118:SF1">
    <property type="entry name" value="ION-TRANSLOCATING OXIDOREDUCTASE COMPLEX SUBUNIT G"/>
    <property type="match status" value="1"/>
</dbReference>
<dbReference type="RefSeq" id="WP_194371721.1">
    <property type="nucleotide sequence ID" value="NZ_CP054492.1"/>
</dbReference>
<keyword evidence="2" id="KW-1185">Reference proteome</keyword>